<evidence type="ECO:0000256" key="6">
    <source>
        <dbReference type="SAM" id="MobiDB-lite"/>
    </source>
</evidence>
<proteinExistence type="inferred from homology"/>
<dbReference type="WBParaSite" id="Pan_g10346.t1">
    <property type="protein sequence ID" value="Pan_g10346.t1"/>
    <property type="gene ID" value="Pan_g10346"/>
</dbReference>
<evidence type="ECO:0000256" key="3">
    <source>
        <dbReference type="ARBA" id="ARBA00022692"/>
    </source>
</evidence>
<comment type="similarity">
    <text evidence="2">Belongs to the nucleobase:cation symporter-2 (NCS2) (TC 2.A.40) family.</text>
</comment>
<evidence type="ECO:0000256" key="1">
    <source>
        <dbReference type="ARBA" id="ARBA00004141"/>
    </source>
</evidence>
<feature type="transmembrane region" description="Helical" evidence="7">
    <location>
        <begin position="214"/>
        <end position="232"/>
    </location>
</feature>
<reference evidence="9" key="2">
    <citation type="submission" date="2020-10" db="UniProtKB">
        <authorList>
            <consortium name="WormBaseParasite"/>
        </authorList>
    </citation>
    <scope>IDENTIFICATION</scope>
</reference>
<keyword evidence="5 7" id="KW-0472">Membrane</keyword>
<dbReference type="PANTHER" id="PTHR11119">
    <property type="entry name" value="XANTHINE-URACIL / VITAMIN C PERMEASE FAMILY MEMBER"/>
    <property type="match status" value="1"/>
</dbReference>
<name>A0A7E4ULX2_PANRE</name>
<dbReference type="GO" id="GO:0016020">
    <property type="term" value="C:membrane"/>
    <property type="evidence" value="ECO:0007669"/>
    <property type="project" value="UniProtKB-SubCell"/>
</dbReference>
<feature type="transmembrane region" description="Helical" evidence="7">
    <location>
        <begin position="490"/>
        <end position="508"/>
    </location>
</feature>
<sequence length="578" mass="62395">MKVQTTLPDPFKSEKVPPGNVRSSVDMSACSEPDNDCARKLHFRAGDVPQWKQAILLAFQQTMICISGVLVLPYLVSEIACAGVHTIALRVKLISATFVVTGITTVLQTVFGLRLAILQGPSFAFLPPLYAFANLPEMRCKATMNDYVPYEQYSSRIESIQGSLAVAAVLLIVLGSTGLIGTMARHVGPLTICPLLTLLCLGNVPVILEKASLHWISLVQFGLLMLFVMYLAETTVPIPYISERRIKIAKYRLFGLFPYLLSILIAYGVCLVLTLADLIPADSPARIDKEQSMNNLRESPWFQVPYPGQFGVPSINLGLLLGMLASCVACTIESLGAYGILAKVSNEKPPPSSSLNRAIVIEGIGSVIAGFLGVGVGITTYSENVAAVSITRVASRFTMQLAGGILICLGIFTKVGAVMATIPDPMVGGMLAMGVCMIAGVGFGNLEFVDIKLSRNLTIMGTSVILGMVIPDYFTEHPVATGNLHIDQMLNILLTIRMFVGGLIAFFLDNTIGGATREQRGFRDEYTSKDDNEVEADGYAFPERINSFLIKNHGLCKFPFMPSMKRLQATSTTSLGSA</sequence>
<evidence type="ECO:0000256" key="4">
    <source>
        <dbReference type="ARBA" id="ARBA00022989"/>
    </source>
</evidence>
<organism evidence="8 9">
    <name type="scientific">Panagrellus redivivus</name>
    <name type="common">Microworm</name>
    <dbReference type="NCBI Taxonomy" id="6233"/>
    <lineage>
        <taxon>Eukaryota</taxon>
        <taxon>Metazoa</taxon>
        <taxon>Ecdysozoa</taxon>
        <taxon>Nematoda</taxon>
        <taxon>Chromadorea</taxon>
        <taxon>Rhabditida</taxon>
        <taxon>Tylenchina</taxon>
        <taxon>Panagrolaimomorpha</taxon>
        <taxon>Panagrolaimoidea</taxon>
        <taxon>Panagrolaimidae</taxon>
        <taxon>Panagrellus</taxon>
    </lineage>
</organism>
<reference evidence="8" key="1">
    <citation type="journal article" date="2013" name="Genetics">
        <title>The draft genome and transcriptome of Panagrellus redivivus are shaped by the harsh demands of a free-living lifestyle.</title>
        <authorList>
            <person name="Srinivasan J."/>
            <person name="Dillman A.R."/>
            <person name="Macchietto M.G."/>
            <person name="Heikkinen L."/>
            <person name="Lakso M."/>
            <person name="Fracchia K.M."/>
            <person name="Antoshechkin I."/>
            <person name="Mortazavi A."/>
            <person name="Wong G."/>
            <person name="Sternberg P.W."/>
        </authorList>
    </citation>
    <scope>NUCLEOTIDE SEQUENCE [LARGE SCALE GENOMIC DNA]</scope>
    <source>
        <strain evidence="8">MT8872</strain>
    </source>
</reference>
<dbReference type="GO" id="GO:0022857">
    <property type="term" value="F:transmembrane transporter activity"/>
    <property type="evidence" value="ECO:0007669"/>
    <property type="project" value="InterPro"/>
</dbReference>
<feature type="transmembrane region" description="Helical" evidence="7">
    <location>
        <begin position="453"/>
        <end position="470"/>
    </location>
</feature>
<evidence type="ECO:0000313" key="8">
    <source>
        <dbReference type="Proteomes" id="UP000492821"/>
    </source>
</evidence>
<feature type="transmembrane region" description="Helical" evidence="7">
    <location>
        <begin position="253"/>
        <end position="276"/>
    </location>
</feature>
<keyword evidence="3 7" id="KW-0812">Transmembrane</keyword>
<comment type="subcellular location">
    <subcellularLocation>
        <location evidence="1">Membrane</location>
        <topology evidence="1">Multi-pass membrane protein</topology>
    </subcellularLocation>
</comment>
<keyword evidence="4 7" id="KW-1133">Transmembrane helix</keyword>
<feature type="transmembrane region" description="Helical" evidence="7">
    <location>
        <begin position="426"/>
        <end position="446"/>
    </location>
</feature>
<feature type="transmembrane region" description="Helical" evidence="7">
    <location>
        <begin position="187"/>
        <end position="208"/>
    </location>
</feature>
<feature type="region of interest" description="Disordered" evidence="6">
    <location>
        <begin position="1"/>
        <end position="26"/>
    </location>
</feature>
<dbReference type="AlphaFoldDB" id="A0A7E4ULX2"/>
<accession>A0A7E4ULX2</accession>
<dbReference type="InterPro" id="IPR006043">
    <property type="entry name" value="NCS2"/>
</dbReference>
<protein>
    <submittedName>
        <fullName evidence="9">Solute carrier family 23 member 2</fullName>
    </submittedName>
</protein>
<evidence type="ECO:0000256" key="7">
    <source>
        <dbReference type="SAM" id="Phobius"/>
    </source>
</evidence>
<feature type="transmembrane region" description="Helical" evidence="7">
    <location>
        <begin position="54"/>
        <end position="76"/>
    </location>
</feature>
<dbReference type="Proteomes" id="UP000492821">
    <property type="component" value="Unassembled WGS sequence"/>
</dbReference>
<keyword evidence="8" id="KW-1185">Reference proteome</keyword>
<feature type="transmembrane region" description="Helical" evidence="7">
    <location>
        <begin position="96"/>
        <end position="117"/>
    </location>
</feature>
<dbReference type="Pfam" id="PF00860">
    <property type="entry name" value="Xan_ur_permease"/>
    <property type="match status" value="1"/>
</dbReference>
<evidence type="ECO:0000313" key="9">
    <source>
        <dbReference type="WBParaSite" id="Pan_g10346.t1"/>
    </source>
</evidence>
<evidence type="ECO:0000256" key="5">
    <source>
        <dbReference type="ARBA" id="ARBA00023136"/>
    </source>
</evidence>
<evidence type="ECO:0000256" key="2">
    <source>
        <dbReference type="ARBA" id="ARBA00008821"/>
    </source>
</evidence>
<feature type="transmembrane region" description="Helical" evidence="7">
    <location>
        <begin position="160"/>
        <end position="180"/>
    </location>
</feature>
<feature type="transmembrane region" description="Helical" evidence="7">
    <location>
        <begin position="401"/>
        <end position="420"/>
    </location>
</feature>